<evidence type="ECO:0000313" key="3">
    <source>
        <dbReference type="Proteomes" id="UP000468531"/>
    </source>
</evidence>
<feature type="region of interest" description="Disordered" evidence="1">
    <location>
        <begin position="203"/>
        <end position="230"/>
    </location>
</feature>
<keyword evidence="3" id="KW-1185">Reference proteome</keyword>
<name>A0A6P1BEK0_9BRAD</name>
<evidence type="ECO:0000313" key="2">
    <source>
        <dbReference type="EMBL" id="NEU96867.1"/>
    </source>
</evidence>
<proteinExistence type="predicted"/>
<protein>
    <submittedName>
        <fullName evidence="2">Uncharacterized protein</fullName>
    </submittedName>
</protein>
<dbReference type="Proteomes" id="UP000468531">
    <property type="component" value="Unassembled WGS sequence"/>
</dbReference>
<feature type="compositionally biased region" description="Low complexity" evidence="1">
    <location>
        <begin position="274"/>
        <end position="285"/>
    </location>
</feature>
<comment type="caution">
    <text evidence="2">The sequence shown here is derived from an EMBL/GenBank/DDBJ whole genome shotgun (WGS) entry which is preliminary data.</text>
</comment>
<reference evidence="2 3" key="1">
    <citation type="journal article" date="2020" name="Arch. Microbiol.">
        <title>Bradyrhizobium uaiense sp. nov., a new highly efficient cowpea symbiont.</title>
        <authorList>
            <person name="Cabral Michel D."/>
            <person name="Azarias Guimaraes A."/>
            <person name="Martins da Costa E."/>
            <person name="Soares de Carvalho T."/>
            <person name="Balsanelli E."/>
            <person name="Willems A."/>
            <person name="Maltempi de Souza E."/>
            <person name="de Souza Moreira F.M."/>
        </authorList>
    </citation>
    <scope>NUCLEOTIDE SEQUENCE [LARGE SCALE GENOMIC DNA]</scope>
    <source>
        <strain evidence="2 3">UFLA 03-164</strain>
    </source>
</reference>
<dbReference type="AlphaFoldDB" id="A0A6P1BEK0"/>
<gene>
    <name evidence="2" type="ORF">FNJ47_13700</name>
</gene>
<feature type="region of interest" description="Disordered" evidence="1">
    <location>
        <begin position="250"/>
        <end position="302"/>
    </location>
</feature>
<sequence>MDPFNSINSFNQNRAAHNAAELQQQQVEFEPYLDEVAQLDTSAVAGLGAAAQHSAPQEALGWPNELTAEPHGQDPLRGMMGEAILVSSLMPTARDHQAPDPGAVHHFSWSDSYQPAPTELTGSSPLSRHEVLMGEDYTGQLRPAKRQRTLNQLEGDAIGRRLSESGNSVARVLMEGAAPSSSREPTARHHQDLDLGEAVRTFNSQQGDQHAPAALDSSSVPPSQDSRTTRFVVHNDRYTALFVSAAEMRRSTPINPPGTGIRLGSRPGNVPQLSARPANRASSARLGRSMEQAAPSSARAATTSPAAREIYAASFAVPEDFSHGTQPASATMLSKLGRWGLLPDAAQPVKQYDIRGERYFAIMGPGGPNDVRVIHEPRMAPTDTPDARSPSR</sequence>
<dbReference type="RefSeq" id="WP_163153776.1">
    <property type="nucleotide sequence ID" value="NZ_VKHP01000044.1"/>
</dbReference>
<organism evidence="2 3">
    <name type="scientific">Bradyrhizobium uaiense</name>
    <dbReference type="NCBI Taxonomy" id="2594946"/>
    <lineage>
        <taxon>Bacteria</taxon>
        <taxon>Pseudomonadati</taxon>
        <taxon>Pseudomonadota</taxon>
        <taxon>Alphaproteobacteria</taxon>
        <taxon>Hyphomicrobiales</taxon>
        <taxon>Nitrobacteraceae</taxon>
        <taxon>Bradyrhizobium</taxon>
    </lineage>
</organism>
<dbReference type="EMBL" id="VKHP01000044">
    <property type="protein sequence ID" value="NEU96867.1"/>
    <property type="molecule type" value="Genomic_DNA"/>
</dbReference>
<feature type="compositionally biased region" description="Low complexity" evidence="1">
    <location>
        <begin position="293"/>
        <end position="302"/>
    </location>
</feature>
<evidence type="ECO:0000256" key="1">
    <source>
        <dbReference type="SAM" id="MobiDB-lite"/>
    </source>
</evidence>
<accession>A0A6P1BEK0</accession>
<feature type="region of interest" description="Disordered" evidence="1">
    <location>
        <begin position="365"/>
        <end position="392"/>
    </location>
</feature>
<feature type="compositionally biased region" description="Polar residues" evidence="1">
    <location>
        <begin position="216"/>
        <end position="226"/>
    </location>
</feature>